<accession>A0A2M9YA88</accession>
<dbReference type="OrthoDB" id="5193828at2"/>
<name>A0A2M9YA88_9LEPT</name>
<dbReference type="Proteomes" id="UP000231926">
    <property type="component" value="Unassembled WGS sequence"/>
</dbReference>
<gene>
    <name evidence="1" type="ORF">CH362_14865</name>
</gene>
<reference evidence="1 2" key="1">
    <citation type="submission" date="2017-07" db="EMBL/GenBank/DDBJ databases">
        <title>Leptospira spp. isolated from tropical soils.</title>
        <authorList>
            <person name="Thibeaux R."/>
            <person name="Iraola G."/>
            <person name="Ferres I."/>
            <person name="Bierque E."/>
            <person name="Girault D."/>
            <person name="Soupe-Gilbert M.-E."/>
            <person name="Picardeau M."/>
            <person name="Goarant C."/>
        </authorList>
    </citation>
    <scope>NUCLEOTIDE SEQUENCE [LARGE SCALE GENOMIC DNA]</scope>
    <source>
        <strain evidence="1 2">FH4-C-A2</strain>
    </source>
</reference>
<dbReference type="RefSeq" id="WP_100711103.1">
    <property type="nucleotide sequence ID" value="NZ_NPDR01000006.1"/>
</dbReference>
<proteinExistence type="predicted"/>
<organism evidence="1 2">
    <name type="scientific">Leptospira saintgironsiae</name>
    <dbReference type="NCBI Taxonomy" id="2023183"/>
    <lineage>
        <taxon>Bacteria</taxon>
        <taxon>Pseudomonadati</taxon>
        <taxon>Spirochaetota</taxon>
        <taxon>Spirochaetia</taxon>
        <taxon>Leptospirales</taxon>
        <taxon>Leptospiraceae</taxon>
        <taxon>Leptospira</taxon>
    </lineage>
</organism>
<keyword evidence="2" id="KW-1185">Reference proteome</keyword>
<protein>
    <submittedName>
        <fullName evidence="1">Uncharacterized protein</fullName>
    </submittedName>
</protein>
<dbReference type="EMBL" id="NPDR01000006">
    <property type="protein sequence ID" value="PJZ48480.1"/>
    <property type="molecule type" value="Genomic_DNA"/>
</dbReference>
<evidence type="ECO:0000313" key="1">
    <source>
        <dbReference type="EMBL" id="PJZ48480.1"/>
    </source>
</evidence>
<evidence type="ECO:0000313" key="2">
    <source>
        <dbReference type="Proteomes" id="UP000231926"/>
    </source>
</evidence>
<dbReference type="AlphaFoldDB" id="A0A2M9YA88"/>
<comment type="caution">
    <text evidence="1">The sequence shown here is derived from an EMBL/GenBank/DDBJ whole genome shotgun (WGS) entry which is preliminary data.</text>
</comment>
<sequence>MKNNFIVLIISFLIPFYLLFQPQSEASEIKNLKIHLRGLGSINLNDRIDQIEKKLSIKFVGGKEDSDFDGKPCYFYSIPDLKSVLFMFTGAANDIRLGRIYINDPSLETLSGIRIGSDVQSVLSKYKDNIQRSSEHYRMVQK</sequence>